<sequence>MTKSAVTAHQQLKAGKYPALTLSTGCLNGDGDEDILSAVSQAVTAVKRTEGTPPAAFAWFVMGSAGRGEHLPGSDQDHGLVYDQDDEEIQRYFLALGREISAQLEQKGFPLCIGQVMSSNPRWCRSLSGWDLQLQEWLMEGGWEALRYLLIFMDARTLVGDAQLVYDLRERVYSYCAQNPAILLRLWENTAWLKKGLGLFGQFLTEEKGPHAGAINLKETGLFPYINAARLLAIRESVHETSTVLRLERLYAHALYGWLETYQACFKRLMAYRQRAGVTNHPGYIRVTDLSREEKKELKHLIRKGAELYRRTGQWLKRGIVW</sequence>
<reference evidence="3 4" key="1">
    <citation type="journal article" date="2020" name="Extremophiles">
        <title>Genomic analysis of Caldalkalibacillus thermarum TA2.A1 reveals aerobic alkaliphilic metabolism and evolutionary hallmarks linking alkaliphilic bacteria and plant life.</title>
        <authorList>
            <person name="de Jong S.I."/>
            <person name="van den Broek M.A."/>
            <person name="Merkel A.Y."/>
            <person name="de la Torre Cortes P."/>
            <person name="Kalamorz F."/>
            <person name="Cook G.M."/>
            <person name="van Loosdrecht M.C.M."/>
            <person name="McMillan D.G.G."/>
        </authorList>
    </citation>
    <scope>NUCLEOTIDE SEQUENCE [LARGE SCALE GENOMIC DNA]</scope>
    <source>
        <strain evidence="3 4">TA2.A1</strain>
    </source>
</reference>
<dbReference type="Proteomes" id="UP000825179">
    <property type="component" value="Chromosome"/>
</dbReference>
<dbReference type="InterPro" id="IPR043519">
    <property type="entry name" value="NT_sf"/>
</dbReference>
<gene>
    <name evidence="3" type="ORF">HUR95_14475</name>
</gene>
<evidence type="ECO:0000313" key="3">
    <source>
        <dbReference type="EMBL" id="QZT33438.1"/>
    </source>
</evidence>
<dbReference type="InterPro" id="IPR018821">
    <property type="entry name" value="DUF294_put_nucleoTrafse_sb-bd"/>
</dbReference>
<organism evidence="3 4">
    <name type="scientific">Caldalkalibacillus thermarum (strain TA2.A1)</name>
    <dbReference type="NCBI Taxonomy" id="986075"/>
    <lineage>
        <taxon>Bacteria</taxon>
        <taxon>Bacillati</taxon>
        <taxon>Bacillota</taxon>
        <taxon>Bacilli</taxon>
        <taxon>Bacillales</taxon>
        <taxon>Bacillaceae</taxon>
        <taxon>Caldalkalibacillus</taxon>
    </lineage>
</organism>
<dbReference type="KEGG" id="cthu:HUR95_14475"/>
<evidence type="ECO:0000259" key="1">
    <source>
        <dbReference type="Pfam" id="PF03445"/>
    </source>
</evidence>
<evidence type="ECO:0000259" key="2">
    <source>
        <dbReference type="Pfam" id="PF10335"/>
    </source>
</evidence>
<dbReference type="Pfam" id="PF03445">
    <property type="entry name" value="DUF294"/>
    <property type="match status" value="1"/>
</dbReference>
<name>A0A8X8L9V2_CALTT</name>
<feature type="domain" description="Protein-PII uridylyltransferase N-terminal" evidence="1">
    <location>
        <begin position="38"/>
        <end position="140"/>
    </location>
</feature>
<evidence type="ECO:0000313" key="4">
    <source>
        <dbReference type="Proteomes" id="UP000825179"/>
    </source>
</evidence>
<dbReference type="Pfam" id="PF10335">
    <property type="entry name" value="DUF294_C"/>
    <property type="match status" value="1"/>
</dbReference>
<proteinExistence type="predicted"/>
<dbReference type="RefSeq" id="WP_222822681.1">
    <property type="nucleotide sequence ID" value="NZ_CP082237.1"/>
</dbReference>
<dbReference type="SUPFAM" id="SSF81301">
    <property type="entry name" value="Nucleotidyltransferase"/>
    <property type="match status" value="1"/>
</dbReference>
<dbReference type="GO" id="GO:0008773">
    <property type="term" value="F:[protein-PII] uridylyltransferase activity"/>
    <property type="evidence" value="ECO:0007669"/>
    <property type="project" value="InterPro"/>
</dbReference>
<dbReference type="CDD" id="cd05401">
    <property type="entry name" value="NT_GlnE_GlnD_like"/>
    <property type="match status" value="1"/>
</dbReference>
<accession>A0A8X8L9V2</accession>
<dbReference type="AlphaFoldDB" id="A0A8X8L9V2"/>
<dbReference type="EMBL" id="CP082237">
    <property type="protein sequence ID" value="QZT33438.1"/>
    <property type="molecule type" value="Genomic_DNA"/>
</dbReference>
<keyword evidence="4" id="KW-1185">Reference proteome</keyword>
<protein>
    <submittedName>
        <fullName evidence="3">DUF294 nucleotidyltransferase-like domain-containing protein</fullName>
    </submittedName>
</protein>
<dbReference type="InterPro" id="IPR005105">
    <property type="entry name" value="GlnD_Uridyltrans_N"/>
</dbReference>
<feature type="domain" description="DUF294" evidence="2">
    <location>
        <begin position="182"/>
        <end position="312"/>
    </location>
</feature>